<comment type="subcellular location">
    <subcellularLocation>
        <location evidence="1">Membrane</location>
        <topology evidence="1">Multi-pass membrane protein</topology>
    </subcellularLocation>
</comment>
<dbReference type="GO" id="GO:0016020">
    <property type="term" value="C:membrane"/>
    <property type="evidence" value="ECO:0007669"/>
    <property type="project" value="UniProtKB-SubCell"/>
</dbReference>
<dbReference type="SUPFAM" id="SSF103473">
    <property type="entry name" value="MFS general substrate transporter"/>
    <property type="match status" value="1"/>
</dbReference>
<keyword evidence="5 7" id="KW-0472">Membrane</keyword>
<feature type="transmembrane region" description="Helical" evidence="7">
    <location>
        <begin position="49"/>
        <end position="72"/>
    </location>
</feature>
<dbReference type="InterPro" id="IPR036259">
    <property type="entry name" value="MFS_trans_sf"/>
</dbReference>
<feature type="transmembrane region" description="Helical" evidence="7">
    <location>
        <begin position="174"/>
        <end position="193"/>
    </location>
</feature>
<feature type="transmembrane region" description="Helical" evidence="7">
    <location>
        <begin position="108"/>
        <end position="134"/>
    </location>
</feature>
<dbReference type="InterPro" id="IPR011701">
    <property type="entry name" value="MFS"/>
</dbReference>
<dbReference type="AlphaFoldDB" id="A0AAP0DLP8"/>
<sequence>MAERGTMSWGLSHLFVTVFVFNFSHFMVIPAMTDVSMAALCPGEDECSFAIYLTGVQQAIIGIGSLVTMPLIGNLSDQYGRKMLLTFPMMLAILPTVILAYSREGGFFYAYFVLKTLTSMMCEGSVIFLALAYVADNVSEQRRAPAFGILSGISSCSFVAGNLLTRFLPSTDSVFQVSAATAMVSVVYMRVFLPESDVTAAAIAVASEKDTTDEFLLEKGNINNRRNRRTVPSFRDSFALLKSSSIFSQAAIVAFFNMLGDLGLISALLYYLKAEFHFDKDQFADLMIIHGIAGIISQMFLLPMLTRVINEEQLLAIGLAFNCIHISLLAVAWSSKVVYLASTLQILSVFAGPSLRSIVSKQVGPTEQGKAQGCITGLCSFAGIISPLIFSPLTALFLSDHAPFQFPGFSLMCAAFIVMIAFIQSIMIKAPISNSKTEEHDPLAAP</sequence>
<evidence type="ECO:0000256" key="3">
    <source>
        <dbReference type="ARBA" id="ARBA00022692"/>
    </source>
</evidence>
<dbReference type="PROSITE" id="PS50850">
    <property type="entry name" value="MFS"/>
    <property type="match status" value="1"/>
</dbReference>
<dbReference type="GO" id="GO:0022857">
    <property type="term" value="F:transmembrane transporter activity"/>
    <property type="evidence" value="ECO:0007669"/>
    <property type="project" value="InterPro"/>
</dbReference>
<dbReference type="CDD" id="cd17330">
    <property type="entry name" value="MFS_SLC46_TetA_like"/>
    <property type="match status" value="1"/>
</dbReference>
<name>A0AAP0DLP8_9ASTR</name>
<dbReference type="Proteomes" id="UP001408789">
    <property type="component" value="Unassembled WGS sequence"/>
</dbReference>
<keyword evidence="4 7" id="KW-1133">Transmembrane helix</keyword>
<dbReference type="PRINTS" id="PR01035">
    <property type="entry name" value="TCRTETA"/>
</dbReference>
<evidence type="ECO:0000256" key="1">
    <source>
        <dbReference type="ARBA" id="ARBA00004141"/>
    </source>
</evidence>
<feature type="transmembrane region" description="Helical" evidence="7">
    <location>
        <begin position="250"/>
        <end position="271"/>
    </location>
</feature>
<dbReference type="InterPro" id="IPR020846">
    <property type="entry name" value="MFS_dom"/>
</dbReference>
<dbReference type="Gene3D" id="1.20.1250.20">
    <property type="entry name" value="MFS general substrate transporter like domains"/>
    <property type="match status" value="1"/>
</dbReference>
<feature type="transmembrane region" description="Helical" evidence="7">
    <location>
        <begin position="404"/>
        <end position="423"/>
    </location>
</feature>
<feature type="transmembrane region" description="Helical" evidence="7">
    <location>
        <begin position="314"/>
        <end position="333"/>
    </location>
</feature>
<comment type="caution">
    <text evidence="9">The sequence shown here is derived from an EMBL/GenBank/DDBJ whole genome shotgun (WGS) entry which is preliminary data.</text>
</comment>
<comment type="similarity">
    <text evidence="6">Belongs to the major facilitator superfamily. Phosphate:H(+) symporter (TC 2.A.1.9) family.</text>
</comment>
<feature type="transmembrane region" description="Helical" evidence="7">
    <location>
        <begin position="339"/>
        <end position="359"/>
    </location>
</feature>
<keyword evidence="3 7" id="KW-0812">Transmembrane</keyword>
<dbReference type="EMBL" id="JBCNJP010000007">
    <property type="protein sequence ID" value="KAK9075067.1"/>
    <property type="molecule type" value="Genomic_DNA"/>
</dbReference>
<feature type="domain" description="Major facilitator superfamily (MFS) profile" evidence="8">
    <location>
        <begin position="10"/>
        <end position="433"/>
    </location>
</feature>
<evidence type="ECO:0000313" key="10">
    <source>
        <dbReference type="Proteomes" id="UP001408789"/>
    </source>
</evidence>
<evidence type="ECO:0000256" key="6">
    <source>
        <dbReference type="ARBA" id="ARBA00044504"/>
    </source>
</evidence>
<reference evidence="9 10" key="1">
    <citation type="submission" date="2024-04" db="EMBL/GenBank/DDBJ databases">
        <title>The reference genome of an endangered Asteraceae, Deinandra increscens subsp. villosa, native to the Central Coast of California.</title>
        <authorList>
            <person name="Guilliams M."/>
            <person name="Hasenstab-Lehman K."/>
            <person name="Meyer R."/>
            <person name="Mcevoy S."/>
        </authorList>
    </citation>
    <scope>NUCLEOTIDE SEQUENCE [LARGE SCALE GENOMIC DNA]</scope>
    <source>
        <tissue evidence="9">Leaf</tissue>
    </source>
</reference>
<evidence type="ECO:0000313" key="9">
    <source>
        <dbReference type="EMBL" id="KAK9075067.1"/>
    </source>
</evidence>
<accession>A0AAP0DLP8</accession>
<protein>
    <recommendedName>
        <fullName evidence="8">Major facilitator superfamily (MFS) profile domain-containing protein</fullName>
    </recommendedName>
</protein>
<evidence type="ECO:0000256" key="7">
    <source>
        <dbReference type="SAM" id="Phobius"/>
    </source>
</evidence>
<dbReference type="PANTHER" id="PTHR23504">
    <property type="entry name" value="MAJOR FACILITATOR SUPERFAMILY DOMAIN-CONTAINING PROTEIN 10"/>
    <property type="match status" value="1"/>
</dbReference>
<evidence type="ECO:0000256" key="5">
    <source>
        <dbReference type="ARBA" id="ARBA00023136"/>
    </source>
</evidence>
<evidence type="ECO:0000256" key="2">
    <source>
        <dbReference type="ARBA" id="ARBA00022448"/>
    </source>
</evidence>
<dbReference type="PANTHER" id="PTHR23504:SF1">
    <property type="entry name" value="GH21943P-RELATED"/>
    <property type="match status" value="1"/>
</dbReference>
<evidence type="ECO:0000256" key="4">
    <source>
        <dbReference type="ARBA" id="ARBA00022989"/>
    </source>
</evidence>
<dbReference type="Pfam" id="PF07690">
    <property type="entry name" value="MFS_1"/>
    <property type="match status" value="2"/>
</dbReference>
<gene>
    <name evidence="9" type="ORF">SSX86_003386</name>
</gene>
<organism evidence="9 10">
    <name type="scientific">Deinandra increscens subsp. villosa</name>
    <dbReference type="NCBI Taxonomy" id="3103831"/>
    <lineage>
        <taxon>Eukaryota</taxon>
        <taxon>Viridiplantae</taxon>
        <taxon>Streptophyta</taxon>
        <taxon>Embryophyta</taxon>
        <taxon>Tracheophyta</taxon>
        <taxon>Spermatophyta</taxon>
        <taxon>Magnoliopsida</taxon>
        <taxon>eudicotyledons</taxon>
        <taxon>Gunneridae</taxon>
        <taxon>Pentapetalae</taxon>
        <taxon>asterids</taxon>
        <taxon>campanulids</taxon>
        <taxon>Asterales</taxon>
        <taxon>Asteraceae</taxon>
        <taxon>Asteroideae</taxon>
        <taxon>Heliantheae alliance</taxon>
        <taxon>Madieae</taxon>
        <taxon>Madiinae</taxon>
        <taxon>Deinandra</taxon>
    </lineage>
</organism>
<feature type="transmembrane region" description="Helical" evidence="7">
    <location>
        <begin position="7"/>
        <end position="29"/>
    </location>
</feature>
<evidence type="ECO:0000259" key="8">
    <source>
        <dbReference type="PROSITE" id="PS50850"/>
    </source>
</evidence>
<feature type="transmembrane region" description="Helical" evidence="7">
    <location>
        <begin position="371"/>
        <end position="398"/>
    </location>
</feature>
<feature type="transmembrane region" description="Helical" evidence="7">
    <location>
        <begin position="146"/>
        <end position="168"/>
    </location>
</feature>
<feature type="transmembrane region" description="Helical" evidence="7">
    <location>
        <begin position="283"/>
        <end position="302"/>
    </location>
</feature>
<keyword evidence="10" id="KW-1185">Reference proteome</keyword>
<feature type="transmembrane region" description="Helical" evidence="7">
    <location>
        <begin position="84"/>
        <end position="102"/>
    </location>
</feature>
<dbReference type="InterPro" id="IPR001958">
    <property type="entry name" value="Tet-R_TetA/multi-R_MdtG-like"/>
</dbReference>
<keyword evidence="2" id="KW-0813">Transport</keyword>
<proteinExistence type="inferred from homology"/>